<sequence>MKGTTFTNWTVRPEQIHVTLTHPFYVLRPTPTTPLSPFRLQSKPRTKTEVPEGKPGF</sequence>
<accession>A0A1A0HBN6</accession>
<dbReference type="RefSeq" id="XP_018712059.1">
    <property type="nucleotide sequence ID" value="XM_018855977.1"/>
</dbReference>
<feature type="region of interest" description="Disordered" evidence="1">
    <location>
        <begin position="31"/>
        <end position="57"/>
    </location>
</feature>
<organism evidence="2 3">
    <name type="scientific">Metschnikowia bicuspidata var. bicuspidata NRRL YB-4993</name>
    <dbReference type="NCBI Taxonomy" id="869754"/>
    <lineage>
        <taxon>Eukaryota</taxon>
        <taxon>Fungi</taxon>
        <taxon>Dikarya</taxon>
        <taxon>Ascomycota</taxon>
        <taxon>Saccharomycotina</taxon>
        <taxon>Pichiomycetes</taxon>
        <taxon>Metschnikowiaceae</taxon>
        <taxon>Metschnikowia</taxon>
    </lineage>
</organism>
<dbReference type="AlphaFoldDB" id="A0A1A0HBN6"/>
<dbReference type="GeneID" id="30028953"/>
<gene>
    <name evidence="2" type="ORF">METBIDRAFT_32056</name>
</gene>
<protein>
    <submittedName>
        <fullName evidence="2">Uncharacterized protein</fullName>
    </submittedName>
</protein>
<dbReference type="EMBL" id="LXTC01000003">
    <property type="protein sequence ID" value="OBA21549.1"/>
    <property type="molecule type" value="Genomic_DNA"/>
</dbReference>
<keyword evidence="3" id="KW-1185">Reference proteome</keyword>
<evidence type="ECO:0000313" key="2">
    <source>
        <dbReference type="EMBL" id="OBA21549.1"/>
    </source>
</evidence>
<proteinExistence type="predicted"/>
<evidence type="ECO:0000256" key="1">
    <source>
        <dbReference type="SAM" id="MobiDB-lite"/>
    </source>
</evidence>
<name>A0A1A0HBN6_9ASCO</name>
<dbReference type="Proteomes" id="UP000092555">
    <property type="component" value="Unassembled WGS sequence"/>
</dbReference>
<reference evidence="2 3" key="1">
    <citation type="submission" date="2016-05" db="EMBL/GenBank/DDBJ databases">
        <title>Comparative genomics of biotechnologically important yeasts.</title>
        <authorList>
            <consortium name="DOE Joint Genome Institute"/>
            <person name="Riley R."/>
            <person name="Haridas S."/>
            <person name="Wolfe K.H."/>
            <person name="Lopes M.R."/>
            <person name="Hittinger C.T."/>
            <person name="Goker M."/>
            <person name="Salamov A."/>
            <person name="Wisecaver J."/>
            <person name="Long T.M."/>
            <person name="Aerts A.L."/>
            <person name="Barry K."/>
            <person name="Choi C."/>
            <person name="Clum A."/>
            <person name="Coughlan A.Y."/>
            <person name="Deshpande S."/>
            <person name="Douglass A.P."/>
            <person name="Hanson S.J."/>
            <person name="Klenk H.-P."/>
            <person name="LaButti K."/>
            <person name="Lapidus A."/>
            <person name="Lindquist E."/>
            <person name="Lipzen A."/>
            <person name="Meier-kolthoff J.P."/>
            <person name="Ohm R.A."/>
            <person name="Otillar R.P."/>
            <person name="Pangilinan J."/>
            <person name="Peng Y."/>
            <person name="Rokas A."/>
            <person name="Rosa C.A."/>
            <person name="Scheuner C."/>
            <person name="Sibirny A.A."/>
            <person name="Slot J.C."/>
            <person name="Stielow J.B."/>
            <person name="Sun H."/>
            <person name="Kurtzman C.P."/>
            <person name="Blackwell M."/>
            <person name="Grigoriev I.V."/>
            <person name="Jeffries T.W."/>
        </authorList>
    </citation>
    <scope>NUCLEOTIDE SEQUENCE [LARGE SCALE GENOMIC DNA]</scope>
    <source>
        <strain evidence="2 3">NRRL YB-4993</strain>
    </source>
</reference>
<evidence type="ECO:0000313" key="3">
    <source>
        <dbReference type="Proteomes" id="UP000092555"/>
    </source>
</evidence>
<comment type="caution">
    <text evidence="2">The sequence shown here is derived from an EMBL/GenBank/DDBJ whole genome shotgun (WGS) entry which is preliminary data.</text>
</comment>
<feature type="compositionally biased region" description="Basic and acidic residues" evidence="1">
    <location>
        <begin position="46"/>
        <end position="57"/>
    </location>
</feature>